<dbReference type="EMBL" id="KV878212">
    <property type="protein sequence ID" value="OJJ36004.1"/>
    <property type="molecule type" value="Genomic_DNA"/>
</dbReference>
<dbReference type="GO" id="GO:0003959">
    <property type="term" value="F:NADPH dehydrogenase activity"/>
    <property type="evidence" value="ECO:0007669"/>
    <property type="project" value="TreeGrafter"/>
</dbReference>
<dbReference type="RefSeq" id="XP_040689680.1">
    <property type="nucleotide sequence ID" value="XM_040828296.1"/>
</dbReference>
<dbReference type="AlphaFoldDB" id="A0A1L9RM78"/>
<dbReference type="Gene3D" id="3.20.20.70">
    <property type="entry name" value="Aldolase class I"/>
    <property type="match status" value="1"/>
</dbReference>
<reference evidence="4" key="1">
    <citation type="journal article" date="2017" name="Genome Biol.">
        <title>Comparative genomics reveals high biological diversity and specific adaptations in the industrially and medically important fungal genus Aspergillus.</title>
        <authorList>
            <person name="de Vries R.P."/>
            <person name="Riley R."/>
            <person name="Wiebenga A."/>
            <person name="Aguilar-Osorio G."/>
            <person name="Amillis S."/>
            <person name="Uchima C.A."/>
            <person name="Anderluh G."/>
            <person name="Asadollahi M."/>
            <person name="Askin M."/>
            <person name="Barry K."/>
            <person name="Battaglia E."/>
            <person name="Bayram O."/>
            <person name="Benocci T."/>
            <person name="Braus-Stromeyer S.A."/>
            <person name="Caldana C."/>
            <person name="Canovas D."/>
            <person name="Cerqueira G.C."/>
            <person name="Chen F."/>
            <person name="Chen W."/>
            <person name="Choi C."/>
            <person name="Clum A."/>
            <person name="Dos Santos R.A."/>
            <person name="Damasio A.R."/>
            <person name="Diallinas G."/>
            <person name="Emri T."/>
            <person name="Fekete E."/>
            <person name="Flipphi M."/>
            <person name="Freyberg S."/>
            <person name="Gallo A."/>
            <person name="Gournas C."/>
            <person name="Habgood R."/>
            <person name="Hainaut M."/>
            <person name="Harispe M.L."/>
            <person name="Henrissat B."/>
            <person name="Hilden K.S."/>
            <person name="Hope R."/>
            <person name="Hossain A."/>
            <person name="Karabika E."/>
            <person name="Karaffa L."/>
            <person name="Karanyi Z."/>
            <person name="Krasevec N."/>
            <person name="Kuo A."/>
            <person name="Kusch H."/>
            <person name="LaButti K."/>
            <person name="Lagendijk E.L."/>
            <person name="Lapidus A."/>
            <person name="Levasseur A."/>
            <person name="Lindquist E."/>
            <person name="Lipzen A."/>
            <person name="Logrieco A.F."/>
            <person name="MacCabe A."/>
            <person name="Maekelae M.R."/>
            <person name="Malavazi I."/>
            <person name="Melin P."/>
            <person name="Meyer V."/>
            <person name="Mielnichuk N."/>
            <person name="Miskei M."/>
            <person name="Molnar A.P."/>
            <person name="Mule G."/>
            <person name="Ngan C.Y."/>
            <person name="Orejas M."/>
            <person name="Orosz E."/>
            <person name="Ouedraogo J.P."/>
            <person name="Overkamp K.M."/>
            <person name="Park H.-S."/>
            <person name="Perrone G."/>
            <person name="Piumi F."/>
            <person name="Punt P.J."/>
            <person name="Ram A.F."/>
            <person name="Ramon A."/>
            <person name="Rauscher S."/>
            <person name="Record E."/>
            <person name="Riano-Pachon D.M."/>
            <person name="Robert V."/>
            <person name="Roehrig J."/>
            <person name="Ruller R."/>
            <person name="Salamov A."/>
            <person name="Salih N.S."/>
            <person name="Samson R.A."/>
            <person name="Sandor E."/>
            <person name="Sanguinetti M."/>
            <person name="Schuetze T."/>
            <person name="Sepcic K."/>
            <person name="Shelest E."/>
            <person name="Sherlock G."/>
            <person name="Sophianopoulou V."/>
            <person name="Squina F.M."/>
            <person name="Sun H."/>
            <person name="Susca A."/>
            <person name="Todd R.B."/>
            <person name="Tsang A."/>
            <person name="Unkles S.E."/>
            <person name="van de Wiele N."/>
            <person name="van Rossen-Uffink D."/>
            <person name="Oliveira J.V."/>
            <person name="Vesth T.C."/>
            <person name="Visser J."/>
            <person name="Yu J.-H."/>
            <person name="Zhou M."/>
            <person name="Andersen M.R."/>
            <person name="Archer D.B."/>
            <person name="Baker S.E."/>
            <person name="Benoit I."/>
            <person name="Brakhage A.A."/>
            <person name="Braus G.H."/>
            <person name="Fischer R."/>
            <person name="Frisvad J.C."/>
            <person name="Goldman G.H."/>
            <person name="Houbraken J."/>
            <person name="Oakley B."/>
            <person name="Pocsi I."/>
            <person name="Scazzocchio C."/>
            <person name="Seiboth B."/>
            <person name="vanKuyk P.A."/>
            <person name="Wortman J."/>
            <person name="Dyer P.S."/>
            <person name="Grigoriev I.V."/>
        </authorList>
    </citation>
    <scope>NUCLEOTIDE SEQUENCE [LARGE SCALE GENOMIC DNA]</scope>
    <source>
        <strain evidence="4">DTO 134E9</strain>
    </source>
</reference>
<dbReference type="Pfam" id="PF00724">
    <property type="entry name" value="Oxidored_FMN"/>
    <property type="match status" value="1"/>
</dbReference>
<dbReference type="STRING" id="1073089.A0A1L9RM78"/>
<name>A0A1L9RM78_ASPWE</name>
<accession>A0A1L9RM78</accession>
<dbReference type="OrthoDB" id="276546at2759"/>
<dbReference type="InterPro" id="IPR013785">
    <property type="entry name" value="Aldolase_TIM"/>
</dbReference>
<evidence type="ECO:0000313" key="3">
    <source>
        <dbReference type="EMBL" id="OJJ36004.1"/>
    </source>
</evidence>
<dbReference type="PANTHER" id="PTHR22893">
    <property type="entry name" value="NADH OXIDOREDUCTASE-RELATED"/>
    <property type="match status" value="1"/>
</dbReference>
<evidence type="ECO:0000259" key="2">
    <source>
        <dbReference type="Pfam" id="PF00724"/>
    </source>
</evidence>
<dbReference type="GO" id="GO:0010181">
    <property type="term" value="F:FMN binding"/>
    <property type="evidence" value="ECO:0007669"/>
    <property type="project" value="InterPro"/>
</dbReference>
<sequence length="366" mass="40208">MSSLFKPLHVGTVVLQHRIVMAPLSRFRTDENHVPLPMAVEYYAQRASIPGTLIIAEASIISPDHGGYPYSPGLWTEPQIARWKEITDAVHERGSYIFAQICAIGRKGDAVSVLNDGGGAVLSSSATPITPDGHIPREMTEAEIQSAIDDFVTAAKNAILAGFDGVEIHGANGYLVDQFTQDTCNTRTDRWGGSIPNRARFGIAVAKAVSDAVGPERTGFRISPFSTSHGMRMADPIPQFAYLIDALKDLRLSYLHVIESRVFQSFDVDKTDGIEFVLDIWGKTSPVFVAGGYRADNAMRAVEEYRGSEVAVVFGRQFIANPDLVFRIKEGIALNEYDRSTFYTQGQTKGYLDYPFSAEYLASIQV</sequence>
<evidence type="ECO:0000313" key="4">
    <source>
        <dbReference type="Proteomes" id="UP000184383"/>
    </source>
</evidence>
<dbReference type="Proteomes" id="UP000184383">
    <property type="component" value="Unassembled WGS sequence"/>
</dbReference>
<evidence type="ECO:0000256" key="1">
    <source>
        <dbReference type="ARBA" id="ARBA00022857"/>
    </source>
</evidence>
<feature type="domain" description="NADH:flavin oxidoreductase/NADH oxidase N-terminal" evidence="2">
    <location>
        <begin position="3"/>
        <end position="335"/>
    </location>
</feature>
<proteinExistence type="predicted"/>
<keyword evidence="4" id="KW-1185">Reference proteome</keyword>
<dbReference type="GeneID" id="63744144"/>
<dbReference type="PANTHER" id="PTHR22893:SF91">
    <property type="entry name" value="NADPH DEHYDROGENASE 2-RELATED"/>
    <property type="match status" value="1"/>
</dbReference>
<protein>
    <recommendedName>
        <fullName evidence="2">NADH:flavin oxidoreductase/NADH oxidase N-terminal domain-containing protein</fullName>
    </recommendedName>
</protein>
<dbReference type="FunFam" id="3.20.20.70:FF:000138">
    <property type="entry name" value="NADPH dehydrogenase 1"/>
    <property type="match status" value="1"/>
</dbReference>
<dbReference type="SUPFAM" id="SSF51395">
    <property type="entry name" value="FMN-linked oxidoreductases"/>
    <property type="match status" value="1"/>
</dbReference>
<organism evidence="3 4">
    <name type="scientific">Aspergillus wentii DTO 134E9</name>
    <dbReference type="NCBI Taxonomy" id="1073089"/>
    <lineage>
        <taxon>Eukaryota</taxon>
        <taxon>Fungi</taxon>
        <taxon>Dikarya</taxon>
        <taxon>Ascomycota</taxon>
        <taxon>Pezizomycotina</taxon>
        <taxon>Eurotiomycetes</taxon>
        <taxon>Eurotiomycetidae</taxon>
        <taxon>Eurotiales</taxon>
        <taxon>Aspergillaceae</taxon>
        <taxon>Aspergillus</taxon>
        <taxon>Aspergillus subgen. Cremei</taxon>
    </lineage>
</organism>
<keyword evidence="1" id="KW-0521">NADP</keyword>
<dbReference type="VEuPathDB" id="FungiDB:ASPWEDRAFT_112009"/>
<gene>
    <name evidence="3" type="ORF">ASPWEDRAFT_112009</name>
</gene>
<dbReference type="InterPro" id="IPR001155">
    <property type="entry name" value="OxRdtase_FMN_N"/>
</dbReference>
<dbReference type="InterPro" id="IPR045247">
    <property type="entry name" value="Oye-like"/>
</dbReference>
<dbReference type="CDD" id="cd02933">
    <property type="entry name" value="OYE_like_FMN"/>
    <property type="match status" value="1"/>
</dbReference>